<keyword evidence="3" id="KW-1185">Reference proteome</keyword>
<dbReference type="InterPro" id="IPR003607">
    <property type="entry name" value="HD/PDEase_dom"/>
</dbReference>
<dbReference type="Gene3D" id="1.10.3210.10">
    <property type="entry name" value="Hypothetical protein af1432"/>
    <property type="match status" value="1"/>
</dbReference>
<dbReference type="InterPro" id="IPR006674">
    <property type="entry name" value="HD_domain"/>
</dbReference>
<sequence length="233" mass="26047">MKSLSTPGHARSRPPSIRSTVPRRLIAEVAVPDTTLVSRAIEYARDLSEPYLFNHVMRSWLFAASLAELRGAPYDAEVLAVSTLLHDLGLVEAFSGPLRFEVEGANAARAFAHEEGLDERRTQLIWDSVALNSTPSIGLHKEAEVALCTMGIGVDWGGGWCYDSIEDHRMKSIVEAFPRLKMKERFTRTICGIVESRPETTYDNFARDFGERFVPGYRPPSLVDSLFNSPFEE</sequence>
<evidence type="ECO:0000313" key="3">
    <source>
        <dbReference type="Proteomes" id="UP000291822"/>
    </source>
</evidence>
<evidence type="ECO:0000259" key="1">
    <source>
        <dbReference type="Pfam" id="PF01966"/>
    </source>
</evidence>
<dbReference type="CDD" id="cd00077">
    <property type="entry name" value="HDc"/>
    <property type="match status" value="1"/>
</dbReference>
<gene>
    <name evidence="2" type="ORF">EZM97_23140</name>
</gene>
<name>A0A4R0YKX2_9GAMM</name>
<dbReference type="SUPFAM" id="SSF109604">
    <property type="entry name" value="HD-domain/PDEase-like"/>
    <property type="match status" value="1"/>
</dbReference>
<comment type="caution">
    <text evidence="2">The sequence shown here is derived from an EMBL/GenBank/DDBJ whole genome shotgun (WGS) entry which is preliminary data.</text>
</comment>
<evidence type="ECO:0000313" key="2">
    <source>
        <dbReference type="EMBL" id="TCI09199.1"/>
    </source>
</evidence>
<dbReference type="PANTHER" id="PTHR35569">
    <property type="entry name" value="CYANAMIDE HYDRATASE DDI2-RELATED"/>
    <property type="match status" value="1"/>
</dbReference>
<dbReference type="PANTHER" id="PTHR35569:SF1">
    <property type="entry name" value="CYANAMIDE HYDRATASE DDI2-RELATED"/>
    <property type="match status" value="1"/>
</dbReference>
<reference evidence="2 3" key="1">
    <citation type="submission" date="2019-02" db="EMBL/GenBank/DDBJ databases">
        <title>Dyella amyloliquefaciens sp. nov., isolated from forest soil.</title>
        <authorList>
            <person name="Gao Z.-H."/>
            <person name="Qiu L.-H."/>
        </authorList>
    </citation>
    <scope>NUCLEOTIDE SEQUENCE [LARGE SCALE GENOMIC DNA]</scope>
    <source>
        <strain evidence="2 3">KACC 12747</strain>
    </source>
</reference>
<proteinExistence type="predicted"/>
<organism evidence="2 3">
    <name type="scientific">Dyella soli</name>
    <dbReference type="NCBI Taxonomy" id="522319"/>
    <lineage>
        <taxon>Bacteria</taxon>
        <taxon>Pseudomonadati</taxon>
        <taxon>Pseudomonadota</taxon>
        <taxon>Gammaproteobacteria</taxon>
        <taxon>Lysobacterales</taxon>
        <taxon>Rhodanobacteraceae</taxon>
        <taxon>Dyella</taxon>
    </lineage>
</organism>
<feature type="domain" description="HD" evidence="1">
    <location>
        <begin position="53"/>
        <end position="137"/>
    </location>
</feature>
<dbReference type="Pfam" id="PF01966">
    <property type="entry name" value="HD"/>
    <property type="match status" value="1"/>
</dbReference>
<dbReference type="EMBL" id="SJTG01000003">
    <property type="protein sequence ID" value="TCI09199.1"/>
    <property type="molecule type" value="Genomic_DNA"/>
</dbReference>
<dbReference type="Proteomes" id="UP000291822">
    <property type="component" value="Unassembled WGS sequence"/>
</dbReference>
<protein>
    <submittedName>
        <fullName evidence="2">HD domain-containing protein</fullName>
    </submittedName>
</protein>
<accession>A0A4R0YKX2</accession>
<dbReference type="AlphaFoldDB" id="A0A4R0YKX2"/>